<gene>
    <name evidence="2" type="ORF">GMARGA_LOCUS41490</name>
</gene>
<organism evidence="2 3">
    <name type="scientific">Gigaspora margarita</name>
    <dbReference type="NCBI Taxonomy" id="4874"/>
    <lineage>
        <taxon>Eukaryota</taxon>
        <taxon>Fungi</taxon>
        <taxon>Fungi incertae sedis</taxon>
        <taxon>Mucoromycota</taxon>
        <taxon>Glomeromycotina</taxon>
        <taxon>Glomeromycetes</taxon>
        <taxon>Diversisporales</taxon>
        <taxon>Gigasporaceae</taxon>
        <taxon>Gigaspora</taxon>
    </lineage>
</organism>
<dbReference type="EMBL" id="CAJVQB010114919">
    <property type="protein sequence ID" value="CAG8852669.1"/>
    <property type="molecule type" value="Genomic_DNA"/>
</dbReference>
<comment type="caution">
    <text evidence="2">The sequence shown here is derived from an EMBL/GenBank/DDBJ whole genome shotgun (WGS) entry which is preliminary data.</text>
</comment>
<feature type="non-terminal residue" evidence="2">
    <location>
        <position position="166"/>
    </location>
</feature>
<dbReference type="Proteomes" id="UP000789901">
    <property type="component" value="Unassembled WGS sequence"/>
</dbReference>
<feature type="non-terminal residue" evidence="2">
    <location>
        <position position="1"/>
    </location>
</feature>
<accession>A0ABN7XEH8</accession>
<feature type="coiled-coil region" evidence="1">
    <location>
        <begin position="115"/>
        <end position="142"/>
    </location>
</feature>
<keyword evidence="3" id="KW-1185">Reference proteome</keyword>
<evidence type="ECO:0000313" key="2">
    <source>
        <dbReference type="EMBL" id="CAG8852669.1"/>
    </source>
</evidence>
<name>A0ABN7XEH8_GIGMA</name>
<sequence>NYLQKNGIHDIFIDGKLIIGWFNLIDLIIKCLIADGSSLVLPSDMMKFIKTVNEKRKEAYGFLVTYYMFTERSFEAIERYDKIFAVLENDIVKLIKDIEKTIYKRNIRKLKFEKNERIDEYIAAIEKENNELKEAIEIKDSKIFSLTGIWKVIPVEEITNGNAKNY</sequence>
<reference evidence="2 3" key="1">
    <citation type="submission" date="2021-06" db="EMBL/GenBank/DDBJ databases">
        <authorList>
            <person name="Kallberg Y."/>
            <person name="Tangrot J."/>
            <person name="Rosling A."/>
        </authorList>
    </citation>
    <scope>NUCLEOTIDE SEQUENCE [LARGE SCALE GENOMIC DNA]</scope>
    <source>
        <strain evidence="2 3">120-4 pot B 10/14</strain>
    </source>
</reference>
<proteinExistence type="predicted"/>
<evidence type="ECO:0000256" key="1">
    <source>
        <dbReference type="SAM" id="Coils"/>
    </source>
</evidence>
<evidence type="ECO:0000313" key="3">
    <source>
        <dbReference type="Proteomes" id="UP000789901"/>
    </source>
</evidence>
<protein>
    <submittedName>
        <fullName evidence="2">20994_t:CDS:1</fullName>
    </submittedName>
</protein>
<keyword evidence="1" id="KW-0175">Coiled coil</keyword>